<evidence type="ECO:0000313" key="1">
    <source>
        <dbReference type="EMBL" id="CAG8711875.1"/>
    </source>
</evidence>
<dbReference type="Proteomes" id="UP000789920">
    <property type="component" value="Unassembled WGS sequence"/>
</dbReference>
<feature type="non-terminal residue" evidence="1">
    <location>
        <position position="147"/>
    </location>
</feature>
<gene>
    <name evidence="1" type="ORF">RPERSI_LOCUS10598</name>
</gene>
<protein>
    <submittedName>
        <fullName evidence="1">15555_t:CDS:1</fullName>
    </submittedName>
</protein>
<accession>A0ACA9PJ02</accession>
<name>A0ACA9PJ02_9GLOM</name>
<proteinExistence type="predicted"/>
<evidence type="ECO:0000313" key="2">
    <source>
        <dbReference type="Proteomes" id="UP000789920"/>
    </source>
</evidence>
<comment type="caution">
    <text evidence="1">The sequence shown here is derived from an EMBL/GenBank/DDBJ whole genome shotgun (WGS) entry which is preliminary data.</text>
</comment>
<sequence>MTKVIEQKRINEKNFKEWLKLIFPRISRASIPPTLTLPENFTFEDFDNWSLTPHPVYYKLSDEKVVNKLKEYWTYLSQSSTIPALLDPSIKYYIFSCEQYVWKASEDIKYNENYNLRTRILHYTESNKSAGSQYDLNKNEIYVIALK</sequence>
<reference evidence="1" key="1">
    <citation type="submission" date="2021-06" db="EMBL/GenBank/DDBJ databases">
        <authorList>
            <person name="Kallberg Y."/>
            <person name="Tangrot J."/>
            <person name="Rosling A."/>
        </authorList>
    </citation>
    <scope>NUCLEOTIDE SEQUENCE</scope>
    <source>
        <strain evidence="1">MA461A</strain>
    </source>
</reference>
<keyword evidence="2" id="KW-1185">Reference proteome</keyword>
<dbReference type="EMBL" id="CAJVQC010021126">
    <property type="protein sequence ID" value="CAG8711875.1"/>
    <property type="molecule type" value="Genomic_DNA"/>
</dbReference>
<organism evidence="1 2">
    <name type="scientific">Racocetra persica</name>
    <dbReference type="NCBI Taxonomy" id="160502"/>
    <lineage>
        <taxon>Eukaryota</taxon>
        <taxon>Fungi</taxon>
        <taxon>Fungi incertae sedis</taxon>
        <taxon>Mucoromycota</taxon>
        <taxon>Glomeromycotina</taxon>
        <taxon>Glomeromycetes</taxon>
        <taxon>Diversisporales</taxon>
        <taxon>Gigasporaceae</taxon>
        <taxon>Racocetra</taxon>
    </lineage>
</organism>